<name>A0A3B1K1E3_ASTMX</name>
<dbReference type="PANTHER" id="PTHR46501">
    <property type="entry name" value="MYOMEGALIN"/>
    <property type="match status" value="1"/>
</dbReference>
<dbReference type="GO" id="GO:0090063">
    <property type="term" value="P:positive regulation of microtubule nucleation"/>
    <property type="evidence" value="ECO:0007669"/>
    <property type="project" value="TreeGrafter"/>
</dbReference>
<evidence type="ECO:0008006" key="5">
    <source>
        <dbReference type="Google" id="ProtNLM"/>
    </source>
</evidence>
<dbReference type="InParanoid" id="A0A3B1K1E3"/>
<reference evidence="4" key="2">
    <citation type="journal article" date="2014" name="Nat. Commun.">
        <title>The cavefish genome reveals candidate genes for eye loss.</title>
        <authorList>
            <person name="McGaugh S.E."/>
            <person name="Gross J.B."/>
            <person name="Aken B."/>
            <person name="Blin M."/>
            <person name="Borowsky R."/>
            <person name="Chalopin D."/>
            <person name="Hinaux H."/>
            <person name="Jeffery W.R."/>
            <person name="Keene A."/>
            <person name="Ma L."/>
            <person name="Minx P."/>
            <person name="Murphy D."/>
            <person name="O'Quin K.E."/>
            <person name="Retaux S."/>
            <person name="Rohner N."/>
            <person name="Searle S.M."/>
            <person name="Stahl B.A."/>
            <person name="Tabin C."/>
            <person name="Volff J.N."/>
            <person name="Yoshizawa M."/>
            <person name="Warren W.C."/>
        </authorList>
    </citation>
    <scope>NUCLEOTIDE SEQUENCE [LARGE SCALE GENOMIC DNA]</scope>
    <source>
        <strain evidence="4">female</strain>
    </source>
</reference>
<reference evidence="4" key="1">
    <citation type="submission" date="2013-03" db="EMBL/GenBank/DDBJ databases">
        <authorList>
            <person name="Jeffery W."/>
            <person name="Warren W."/>
            <person name="Wilson R.K."/>
        </authorList>
    </citation>
    <scope>NUCLEOTIDE SEQUENCE</scope>
    <source>
        <strain evidence="4">female</strain>
    </source>
</reference>
<feature type="compositionally biased region" description="Polar residues" evidence="2">
    <location>
        <begin position="159"/>
        <end position="173"/>
    </location>
</feature>
<dbReference type="Proteomes" id="UP000018467">
    <property type="component" value="Unassembled WGS sequence"/>
</dbReference>
<evidence type="ECO:0000256" key="2">
    <source>
        <dbReference type="SAM" id="MobiDB-lite"/>
    </source>
</evidence>
<dbReference type="Ensembl" id="ENSAMXT00000055993.1">
    <property type="protein sequence ID" value="ENSAMXP00000047905.1"/>
    <property type="gene ID" value="ENSAMXG00000043606.1"/>
</dbReference>
<evidence type="ECO:0000313" key="4">
    <source>
        <dbReference type="Proteomes" id="UP000018467"/>
    </source>
</evidence>
<organism evidence="3 4">
    <name type="scientific">Astyanax mexicanus</name>
    <name type="common">Blind cave fish</name>
    <name type="synonym">Astyanax fasciatus mexicanus</name>
    <dbReference type="NCBI Taxonomy" id="7994"/>
    <lineage>
        <taxon>Eukaryota</taxon>
        <taxon>Metazoa</taxon>
        <taxon>Chordata</taxon>
        <taxon>Craniata</taxon>
        <taxon>Vertebrata</taxon>
        <taxon>Euteleostomi</taxon>
        <taxon>Actinopterygii</taxon>
        <taxon>Neopterygii</taxon>
        <taxon>Teleostei</taxon>
        <taxon>Ostariophysi</taxon>
        <taxon>Characiformes</taxon>
        <taxon>Characoidei</taxon>
        <taxon>Acestrorhamphidae</taxon>
        <taxon>Acestrorhamphinae</taxon>
        <taxon>Astyanax</taxon>
    </lineage>
</organism>
<dbReference type="PANTHER" id="PTHR46501:SF2">
    <property type="entry name" value="MYOMEGALIN"/>
    <property type="match status" value="1"/>
</dbReference>
<feature type="region of interest" description="Disordered" evidence="2">
    <location>
        <begin position="268"/>
        <end position="294"/>
    </location>
</feature>
<keyword evidence="4" id="KW-1185">Reference proteome</keyword>
<proteinExistence type="predicted"/>
<dbReference type="GO" id="GO:0005794">
    <property type="term" value="C:Golgi apparatus"/>
    <property type="evidence" value="ECO:0007669"/>
    <property type="project" value="TreeGrafter"/>
</dbReference>
<dbReference type="STRING" id="7994.ENSAMXP00000047905"/>
<dbReference type="AlphaFoldDB" id="A0A3B1K1E3"/>
<dbReference type="GO" id="GO:0060090">
    <property type="term" value="F:molecular adaptor activity"/>
    <property type="evidence" value="ECO:0007669"/>
    <property type="project" value="TreeGrafter"/>
</dbReference>
<dbReference type="GO" id="GO:0005813">
    <property type="term" value="C:centrosome"/>
    <property type="evidence" value="ECO:0007669"/>
    <property type="project" value="TreeGrafter"/>
</dbReference>
<feature type="region of interest" description="Disordered" evidence="2">
    <location>
        <begin position="156"/>
        <end position="194"/>
    </location>
</feature>
<keyword evidence="1" id="KW-0175">Coiled coil</keyword>
<feature type="compositionally biased region" description="Polar residues" evidence="2">
    <location>
        <begin position="183"/>
        <end position="194"/>
    </location>
</feature>
<dbReference type="Bgee" id="ENSAMXG00000043606">
    <property type="expression patterns" value="Expressed in heart and 14 other cell types or tissues"/>
</dbReference>
<protein>
    <recommendedName>
        <fullName evidence="5">Olduvai domain-containing protein</fullName>
    </recommendedName>
</protein>
<sequence>EGQGLAEVKQLVEQKRAVERELWELKAQLEKAGFSTFSQMSKFDALIQAQARELSHLRQRMREGRGVCHILNQHLGDTTKAFEELLRANDIDYYMGQSFRDQLAQSSSLAQRVAAKISSREYEFYFHCCSNCFLFLLHRLSKELQQKDKLIESLRSKLDQQQPRPDTPASSHALSEATDQSERTSFISDEQGSTNEDLELCSELDAASEFSQVDAAERSPAGSFLCCVTGTDLMEEHLREIRSLRRRLEDSIQTNDRLRQQLEDRLASMSRDGVKAPHSSGHGNEGNYKFIEKT</sequence>
<reference evidence="3" key="4">
    <citation type="submission" date="2025-09" db="UniProtKB">
        <authorList>
            <consortium name="Ensembl"/>
        </authorList>
    </citation>
    <scope>IDENTIFICATION</scope>
</reference>
<accession>A0A3B1K1E3</accession>
<dbReference type="InterPro" id="IPR052593">
    <property type="entry name" value="MT-associated_AKAP9-binding"/>
</dbReference>
<evidence type="ECO:0000256" key="1">
    <source>
        <dbReference type="SAM" id="Coils"/>
    </source>
</evidence>
<reference evidence="3" key="3">
    <citation type="submission" date="2025-08" db="UniProtKB">
        <authorList>
            <consortium name="Ensembl"/>
        </authorList>
    </citation>
    <scope>IDENTIFICATION</scope>
</reference>
<feature type="coiled-coil region" evidence="1">
    <location>
        <begin position="234"/>
        <end position="265"/>
    </location>
</feature>
<dbReference type="GeneTree" id="ENSGT00950000183190"/>
<dbReference type="GO" id="GO:0007098">
    <property type="term" value="P:centrosome cycle"/>
    <property type="evidence" value="ECO:0007669"/>
    <property type="project" value="TreeGrafter"/>
</dbReference>
<dbReference type="GO" id="GO:1903358">
    <property type="term" value="P:regulation of Golgi organization"/>
    <property type="evidence" value="ECO:0007669"/>
    <property type="project" value="TreeGrafter"/>
</dbReference>
<evidence type="ECO:0000313" key="3">
    <source>
        <dbReference type="Ensembl" id="ENSAMXP00000047905.1"/>
    </source>
</evidence>